<keyword evidence="7" id="KW-1185">Reference proteome</keyword>
<keyword evidence="4" id="KW-0175">Coiled coil</keyword>
<dbReference type="PROSITE" id="PS00518">
    <property type="entry name" value="ZF_RING_1"/>
    <property type="match status" value="1"/>
</dbReference>
<accession>A0A9P6ZL31</accession>
<dbReference type="AlphaFoldDB" id="A0A9P6ZL31"/>
<keyword evidence="2" id="KW-0863">Zinc-finger</keyword>
<gene>
    <name evidence="6" type="ORF">EV702DRAFT_1049594</name>
</gene>
<dbReference type="GO" id="GO:0008270">
    <property type="term" value="F:zinc ion binding"/>
    <property type="evidence" value="ECO:0007669"/>
    <property type="project" value="UniProtKB-KW"/>
</dbReference>
<dbReference type="Gene3D" id="3.30.40.10">
    <property type="entry name" value="Zinc/RING finger domain, C3HC4 (zinc finger)"/>
    <property type="match status" value="1"/>
</dbReference>
<feature type="region of interest" description="Disordered" evidence="5">
    <location>
        <begin position="267"/>
        <end position="297"/>
    </location>
</feature>
<evidence type="ECO:0008006" key="8">
    <source>
        <dbReference type="Google" id="ProtNLM"/>
    </source>
</evidence>
<proteinExistence type="predicted"/>
<evidence type="ECO:0000313" key="6">
    <source>
        <dbReference type="EMBL" id="KAG1769711.1"/>
    </source>
</evidence>
<dbReference type="InterPro" id="IPR017907">
    <property type="entry name" value="Znf_RING_CS"/>
</dbReference>
<protein>
    <recommendedName>
        <fullName evidence="8">RING-type domain-containing protein</fullName>
    </recommendedName>
</protein>
<feature type="compositionally biased region" description="Polar residues" evidence="5">
    <location>
        <begin position="19"/>
        <end position="34"/>
    </location>
</feature>
<evidence type="ECO:0000256" key="3">
    <source>
        <dbReference type="ARBA" id="ARBA00022833"/>
    </source>
</evidence>
<dbReference type="EMBL" id="JABBWD010000070">
    <property type="protein sequence ID" value="KAG1769711.1"/>
    <property type="molecule type" value="Genomic_DNA"/>
</dbReference>
<evidence type="ECO:0000256" key="5">
    <source>
        <dbReference type="SAM" id="MobiDB-lite"/>
    </source>
</evidence>
<feature type="compositionally biased region" description="Polar residues" evidence="5">
    <location>
        <begin position="1"/>
        <end position="11"/>
    </location>
</feature>
<dbReference type="Proteomes" id="UP000714275">
    <property type="component" value="Unassembled WGS sequence"/>
</dbReference>
<organism evidence="6 7">
    <name type="scientific">Suillus placidus</name>
    <dbReference type="NCBI Taxonomy" id="48579"/>
    <lineage>
        <taxon>Eukaryota</taxon>
        <taxon>Fungi</taxon>
        <taxon>Dikarya</taxon>
        <taxon>Basidiomycota</taxon>
        <taxon>Agaricomycotina</taxon>
        <taxon>Agaricomycetes</taxon>
        <taxon>Agaricomycetidae</taxon>
        <taxon>Boletales</taxon>
        <taxon>Suillineae</taxon>
        <taxon>Suillaceae</taxon>
        <taxon>Suillus</taxon>
    </lineage>
</organism>
<dbReference type="InterPro" id="IPR013083">
    <property type="entry name" value="Znf_RING/FYVE/PHD"/>
</dbReference>
<comment type="caution">
    <text evidence="6">The sequence shown here is derived from an EMBL/GenBank/DDBJ whole genome shotgun (WGS) entry which is preliminary data.</text>
</comment>
<feature type="region of interest" description="Disordered" evidence="5">
    <location>
        <begin position="1"/>
        <end position="37"/>
    </location>
</feature>
<evidence type="ECO:0000256" key="2">
    <source>
        <dbReference type="ARBA" id="ARBA00022771"/>
    </source>
</evidence>
<evidence type="ECO:0000256" key="1">
    <source>
        <dbReference type="ARBA" id="ARBA00022723"/>
    </source>
</evidence>
<sequence length="297" mass="33595">MTAIRSASQRRTNSHENKPYTSATRALPSQSKPKSSVAAIPEVIVLSSDDENAQASIIGTSSRSKRKLSKKPFLTGEINEKLEQQLADHRTQLDVSRKLLEEQNEELAAQFQEIDAGRKEIESQQEKLEALQAKGKSELSIQTTKLEEVLSCDVCAHLMYSLYLLLDCGHCYCEGCLKGWFDEMLTKHIREHPAYSMHHEPMPRNFPQLLRTLGPYVSHPVQMQLQTMYNTSRQSQPEYTCPGWRKEVTGKPVINYVVKDMVSNVGSVLGQPDTRQEPSNIGRRQRAGPFDSFPPHN</sequence>
<dbReference type="OrthoDB" id="2669864at2759"/>
<reference evidence="6" key="1">
    <citation type="journal article" date="2020" name="New Phytol.">
        <title>Comparative genomics reveals dynamic genome evolution in host specialist ectomycorrhizal fungi.</title>
        <authorList>
            <person name="Lofgren L.A."/>
            <person name="Nguyen N.H."/>
            <person name="Vilgalys R."/>
            <person name="Ruytinx J."/>
            <person name="Liao H.L."/>
            <person name="Branco S."/>
            <person name="Kuo A."/>
            <person name="LaButti K."/>
            <person name="Lipzen A."/>
            <person name="Andreopoulos W."/>
            <person name="Pangilinan J."/>
            <person name="Riley R."/>
            <person name="Hundley H."/>
            <person name="Na H."/>
            <person name="Barry K."/>
            <person name="Grigoriev I.V."/>
            <person name="Stajich J.E."/>
            <person name="Kennedy P.G."/>
        </authorList>
    </citation>
    <scope>NUCLEOTIDE SEQUENCE</scope>
    <source>
        <strain evidence="6">DOB743</strain>
    </source>
</reference>
<dbReference type="SUPFAM" id="SSF57850">
    <property type="entry name" value="RING/U-box"/>
    <property type="match status" value="1"/>
</dbReference>
<evidence type="ECO:0000256" key="4">
    <source>
        <dbReference type="SAM" id="Coils"/>
    </source>
</evidence>
<feature type="coiled-coil region" evidence="4">
    <location>
        <begin position="79"/>
        <end position="134"/>
    </location>
</feature>
<evidence type="ECO:0000313" key="7">
    <source>
        <dbReference type="Proteomes" id="UP000714275"/>
    </source>
</evidence>
<keyword evidence="3" id="KW-0862">Zinc</keyword>
<keyword evidence="1" id="KW-0479">Metal-binding</keyword>
<name>A0A9P6ZL31_9AGAM</name>